<keyword evidence="2 6" id="KW-0479">Metal-binding</keyword>
<dbReference type="InterPro" id="IPR036909">
    <property type="entry name" value="Cyt_c-like_dom_sf"/>
</dbReference>
<dbReference type="PANTHER" id="PTHR30600">
    <property type="entry name" value="CYTOCHROME C PEROXIDASE-RELATED"/>
    <property type="match status" value="1"/>
</dbReference>
<dbReference type="PANTHER" id="PTHR30600:SF10">
    <property type="entry name" value="BLL6722 PROTEIN"/>
    <property type="match status" value="1"/>
</dbReference>
<dbReference type="Proteomes" id="UP001576774">
    <property type="component" value="Unassembled WGS sequence"/>
</dbReference>
<evidence type="ECO:0000256" key="6">
    <source>
        <dbReference type="PROSITE-ProRule" id="PRU00433"/>
    </source>
</evidence>
<dbReference type="SUPFAM" id="SSF46626">
    <property type="entry name" value="Cytochrome c"/>
    <property type="match status" value="1"/>
</dbReference>
<keyword evidence="4" id="KW-0560">Oxidoreductase</keyword>
<protein>
    <recommendedName>
        <fullName evidence="7">Cytochrome c domain-containing protein</fullName>
    </recommendedName>
</protein>
<evidence type="ECO:0000259" key="7">
    <source>
        <dbReference type="PROSITE" id="PS51007"/>
    </source>
</evidence>
<feature type="domain" description="Cytochrome c" evidence="7">
    <location>
        <begin position="444"/>
        <end position="608"/>
    </location>
</feature>
<evidence type="ECO:0000256" key="5">
    <source>
        <dbReference type="ARBA" id="ARBA00023004"/>
    </source>
</evidence>
<dbReference type="PROSITE" id="PS51007">
    <property type="entry name" value="CYTC"/>
    <property type="match status" value="1"/>
</dbReference>
<dbReference type="Gene3D" id="1.10.760.10">
    <property type="entry name" value="Cytochrome c-like domain"/>
    <property type="match status" value="1"/>
</dbReference>
<name>A0ABV4X3K1_9CYAN</name>
<dbReference type="RefSeq" id="WP_413269916.1">
    <property type="nucleotide sequence ID" value="NZ_JBHFNQ010000063.1"/>
</dbReference>
<evidence type="ECO:0000313" key="9">
    <source>
        <dbReference type="Proteomes" id="UP001576774"/>
    </source>
</evidence>
<reference evidence="8 9" key="1">
    <citation type="submission" date="2024-09" db="EMBL/GenBank/DDBJ databases">
        <title>Floridaenema gen nov. (Aerosakkonemataceae, Aerosakkonematales ord. nov., Cyanobacteria) from benthic tropical and subtropical fresh waters, with the description of four new species.</title>
        <authorList>
            <person name="Moretto J.A."/>
            <person name="Berthold D.E."/>
            <person name="Lefler F.W."/>
            <person name="Huang I.-S."/>
            <person name="Laughinghouse H. IV."/>
        </authorList>
    </citation>
    <scope>NUCLEOTIDE SEQUENCE [LARGE SCALE GENOMIC DNA]</scope>
    <source>
        <strain evidence="8 9">BLCC-F46</strain>
    </source>
</reference>
<evidence type="ECO:0000256" key="4">
    <source>
        <dbReference type="ARBA" id="ARBA00023002"/>
    </source>
</evidence>
<keyword evidence="1 6" id="KW-0349">Heme</keyword>
<keyword evidence="9" id="KW-1185">Reference proteome</keyword>
<dbReference type="InterPro" id="IPR009056">
    <property type="entry name" value="Cyt_c-like_dom"/>
</dbReference>
<proteinExistence type="predicted"/>
<keyword evidence="5 6" id="KW-0408">Iron</keyword>
<sequence>MRFRTIPIIILLSFIFLIGLFAYQIELAFPIRPPSRYNTYTLASKSPPQEIGSFDVLGHTVDKEEAEKLLQTEAGRKQLSPENGAVEITNELIDLGRETFYQETFGNEYLFTDVIGILDGPINIGKLTKAILALGGKPTTNLQIPLDKDVTIGSTTFKAGTVLNTGLDVPKGSLFPLGIRTFVNQGKIRAGVTCALCHHAVDPKNGRILEGAPNIDVDTGLLLAFASNSAALFRQSSVKPDDVQQGDRIYINKDGQEARLPDIKAMEDAVDRDLLSWPPGSFTSNGDVKNNPSQIPSSYTHGAWPYSWSGVASIGWFHGLSTLNNAVFGVNADPTTTADASEKLLGIDEELYLGTMFQNAANPKFRLPEKVKPTEFFAKIDPTPGNPGINEVIKMPEYPKGTLFMQNGLMAASPGYHVAEQINSMSAWQNTLAPPPYPVSQDLEVLKRGVAVFDRAGCVDCHSGRYFTNHKVIPQPEIGTQPSRAVASKAFAENFVPPQTYPPNISIPLPKNPPVLPVPTDITPQEDIDLAYAQSNPKGGFKVPNLIGLYVTAPYLHDGGVAVSSTALEADEEGFKVVNPGLGMAETLLKGIQPDPSASLRALIDRNLREKVVAANHADERLQQVNVEGIGHNYWVDKQAGFTTQDQTDLIEFLLSIDDDPEVLPESTS</sequence>
<gene>
    <name evidence="8" type="ORF">ACE1CC_07850</name>
</gene>
<keyword evidence="3" id="KW-0732">Signal</keyword>
<evidence type="ECO:0000256" key="3">
    <source>
        <dbReference type="ARBA" id="ARBA00022729"/>
    </source>
</evidence>
<dbReference type="EMBL" id="JBHFNQ010000063">
    <property type="protein sequence ID" value="MFB2876793.1"/>
    <property type="molecule type" value="Genomic_DNA"/>
</dbReference>
<evidence type="ECO:0000313" key="8">
    <source>
        <dbReference type="EMBL" id="MFB2876793.1"/>
    </source>
</evidence>
<organism evidence="8 9">
    <name type="scientific">Floridaenema aerugineum BLCC-F46</name>
    <dbReference type="NCBI Taxonomy" id="3153654"/>
    <lineage>
        <taxon>Bacteria</taxon>
        <taxon>Bacillati</taxon>
        <taxon>Cyanobacteriota</taxon>
        <taxon>Cyanophyceae</taxon>
        <taxon>Oscillatoriophycideae</taxon>
        <taxon>Aerosakkonematales</taxon>
        <taxon>Aerosakkonemataceae</taxon>
        <taxon>Floridanema</taxon>
        <taxon>Floridanema aerugineum</taxon>
    </lineage>
</organism>
<evidence type="ECO:0000256" key="2">
    <source>
        <dbReference type="ARBA" id="ARBA00022723"/>
    </source>
</evidence>
<evidence type="ECO:0000256" key="1">
    <source>
        <dbReference type="ARBA" id="ARBA00022617"/>
    </source>
</evidence>
<dbReference type="InterPro" id="IPR051395">
    <property type="entry name" value="Cytochrome_c_Peroxidase/MauG"/>
</dbReference>
<comment type="caution">
    <text evidence="8">The sequence shown here is derived from an EMBL/GenBank/DDBJ whole genome shotgun (WGS) entry which is preliminary data.</text>
</comment>
<accession>A0ABV4X3K1</accession>